<dbReference type="Proteomes" id="UP000238823">
    <property type="component" value="Unassembled WGS sequence"/>
</dbReference>
<feature type="transmembrane region" description="Helical" evidence="4">
    <location>
        <begin position="32"/>
        <end position="53"/>
    </location>
</feature>
<evidence type="ECO:0000256" key="2">
    <source>
        <dbReference type="ARBA" id="ARBA00023054"/>
    </source>
</evidence>
<gene>
    <name evidence="5" type="ORF">ENSA7_49670</name>
</gene>
<sequence>MNADIDHYAFGSPLDHARPSLLASRSPRAARVFARILGVGFALVVLALVFAPWRQSVAGQGRVIAYAPLERQQVIEAPIEGRVSTWHVQEGERVRAGDVIAEISDNDPEILARIERERNAVLAQAIAAEGAVEVAEAKIAALQLAREAKGMSAELRVDMSRNRFDAAEQAVSAAAAAERTASLNLERQRALFDEGLTSKRQVELAQMEFETKQAEHGRARASLTAAKREVGALGADREHVGADASASIEEARASLRKAESELAKATAEVQKIDSRQARQQRMSIEAPRDGTILRIIAKQDAQMLKPGDPVAVFVPELTASAVELWVDGKDGPLITPGRHVRLQFQGWPAVQFVGWPSAAVGTFPGVVEFVDATADEHGRFRVVVSPAGGDEPWPDAHWLRQGVRVNGWILLDTVRLGFELWRQFNGFPPVVEPLAMDGAGKEGT</sequence>
<keyword evidence="4" id="KW-0472">Membrane</keyword>
<evidence type="ECO:0000256" key="4">
    <source>
        <dbReference type="SAM" id="Phobius"/>
    </source>
</evidence>
<dbReference type="InterPro" id="IPR050465">
    <property type="entry name" value="UPF0194_transport"/>
</dbReference>
<dbReference type="Gene3D" id="2.40.50.100">
    <property type="match status" value="1"/>
</dbReference>
<accession>A0A2S9YI61</accession>
<evidence type="ECO:0000313" key="6">
    <source>
        <dbReference type="Proteomes" id="UP000238823"/>
    </source>
</evidence>
<comment type="caution">
    <text evidence="5">The sequence shown here is derived from an EMBL/GenBank/DDBJ whole genome shotgun (WGS) entry which is preliminary data.</text>
</comment>
<evidence type="ECO:0000256" key="3">
    <source>
        <dbReference type="SAM" id="Coils"/>
    </source>
</evidence>
<dbReference type="InterPro" id="IPR011053">
    <property type="entry name" value="Single_hybrid_motif"/>
</dbReference>
<keyword evidence="2 3" id="KW-0175">Coiled coil</keyword>
<dbReference type="SUPFAM" id="SSF51230">
    <property type="entry name" value="Single hybrid motif"/>
    <property type="match status" value="1"/>
</dbReference>
<name>A0A2S9YI61_9BACT</name>
<comment type="subcellular location">
    <subcellularLocation>
        <location evidence="1">Cell envelope</location>
    </subcellularLocation>
</comment>
<dbReference type="Gene3D" id="1.10.287.470">
    <property type="entry name" value="Helix hairpin bin"/>
    <property type="match status" value="1"/>
</dbReference>
<dbReference type="AlphaFoldDB" id="A0A2S9YI61"/>
<dbReference type="EMBL" id="PVNL01000101">
    <property type="protein sequence ID" value="PRQ04794.1"/>
    <property type="molecule type" value="Genomic_DNA"/>
</dbReference>
<feature type="coiled-coil region" evidence="3">
    <location>
        <begin position="241"/>
        <end position="275"/>
    </location>
</feature>
<dbReference type="RefSeq" id="WP_106091867.1">
    <property type="nucleotide sequence ID" value="NZ_PVNL01000101.1"/>
</dbReference>
<organism evidence="5 6">
    <name type="scientific">Enhygromyxa salina</name>
    <dbReference type="NCBI Taxonomy" id="215803"/>
    <lineage>
        <taxon>Bacteria</taxon>
        <taxon>Pseudomonadati</taxon>
        <taxon>Myxococcota</taxon>
        <taxon>Polyangia</taxon>
        <taxon>Nannocystales</taxon>
        <taxon>Nannocystaceae</taxon>
        <taxon>Enhygromyxa</taxon>
    </lineage>
</organism>
<evidence type="ECO:0000256" key="1">
    <source>
        <dbReference type="ARBA" id="ARBA00004196"/>
    </source>
</evidence>
<keyword evidence="4" id="KW-1133">Transmembrane helix</keyword>
<dbReference type="GO" id="GO:0030313">
    <property type="term" value="C:cell envelope"/>
    <property type="evidence" value="ECO:0007669"/>
    <property type="project" value="UniProtKB-SubCell"/>
</dbReference>
<dbReference type="PANTHER" id="PTHR32347">
    <property type="entry name" value="EFFLUX SYSTEM COMPONENT YKNX-RELATED"/>
    <property type="match status" value="1"/>
</dbReference>
<dbReference type="OrthoDB" id="9760528at2"/>
<proteinExistence type="predicted"/>
<keyword evidence="4" id="KW-0812">Transmembrane</keyword>
<reference evidence="5 6" key="1">
    <citation type="submission" date="2018-03" db="EMBL/GenBank/DDBJ databases">
        <title>Draft Genome Sequences of the Obligatory Marine Myxobacteria Enhygromyxa salina SWB007.</title>
        <authorList>
            <person name="Poehlein A."/>
            <person name="Moghaddam J.A."/>
            <person name="Harms H."/>
            <person name="Alanjari M."/>
            <person name="Koenig G.M."/>
            <person name="Daniel R."/>
            <person name="Schaeberle T.F."/>
        </authorList>
    </citation>
    <scope>NUCLEOTIDE SEQUENCE [LARGE SCALE GENOMIC DNA]</scope>
    <source>
        <strain evidence="5 6">SWB007</strain>
    </source>
</reference>
<evidence type="ECO:0000313" key="5">
    <source>
        <dbReference type="EMBL" id="PRQ04794.1"/>
    </source>
</evidence>
<protein>
    <submittedName>
        <fullName evidence="5">Putative efflux pump membrane fusion protein</fullName>
    </submittedName>
</protein>
<dbReference type="PANTHER" id="PTHR32347:SF23">
    <property type="entry name" value="BLL5650 PROTEIN"/>
    <property type="match status" value="1"/>
</dbReference>